<dbReference type="Gene3D" id="3.40.50.800">
    <property type="entry name" value="Anticodon-binding domain"/>
    <property type="match status" value="1"/>
</dbReference>
<comment type="similarity">
    <text evidence="1 10">Belongs to the class-II aminoacyl-tRNA synthetase family.</text>
</comment>
<evidence type="ECO:0000313" key="12">
    <source>
        <dbReference type="EMBL" id="GAA3730460.1"/>
    </source>
</evidence>
<dbReference type="SUPFAM" id="SSF52954">
    <property type="entry name" value="Class II aaRS ABD-related"/>
    <property type="match status" value="1"/>
</dbReference>
<dbReference type="PROSITE" id="PS50862">
    <property type="entry name" value="AA_TRNA_LIGASE_II"/>
    <property type="match status" value="1"/>
</dbReference>
<organism evidence="12 13">
    <name type="scientific">Streptomyces tremellae</name>
    <dbReference type="NCBI Taxonomy" id="1124239"/>
    <lineage>
        <taxon>Bacteria</taxon>
        <taxon>Bacillati</taxon>
        <taxon>Actinomycetota</taxon>
        <taxon>Actinomycetes</taxon>
        <taxon>Kitasatosporales</taxon>
        <taxon>Streptomycetaceae</taxon>
        <taxon>Streptomyces</taxon>
    </lineage>
</organism>
<feature type="domain" description="Aminoacyl-transfer RNA synthetases class-II family profile" evidence="11">
    <location>
        <begin position="29"/>
        <end position="330"/>
    </location>
</feature>
<dbReference type="Pfam" id="PF03129">
    <property type="entry name" value="HGTP_anticodon"/>
    <property type="match status" value="1"/>
</dbReference>
<dbReference type="NCBIfam" id="TIGR00442">
    <property type="entry name" value="hisS"/>
    <property type="match status" value="1"/>
</dbReference>
<dbReference type="InterPro" id="IPR004516">
    <property type="entry name" value="HisRS/HisZ"/>
</dbReference>
<dbReference type="PIRSF" id="PIRSF001549">
    <property type="entry name" value="His-tRNA_synth"/>
    <property type="match status" value="1"/>
</dbReference>
<dbReference type="PANTHER" id="PTHR43707:SF1">
    <property type="entry name" value="HISTIDINE--TRNA LIGASE, MITOCHONDRIAL-RELATED"/>
    <property type="match status" value="1"/>
</dbReference>
<accession>A0ABP7F3C1</accession>
<keyword evidence="7 10" id="KW-0648">Protein biosynthesis</keyword>
<dbReference type="InterPro" id="IPR036621">
    <property type="entry name" value="Anticodon-bd_dom_sf"/>
</dbReference>
<evidence type="ECO:0000256" key="8">
    <source>
        <dbReference type="ARBA" id="ARBA00023146"/>
    </source>
</evidence>
<evidence type="ECO:0000256" key="5">
    <source>
        <dbReference type="ARBA" id="ARBA00022741"/>
    </source>
</evidence>
<dbReference type="CDD" id="cd00859">
    <property type="entry name" value="HisRS_anticodon"/>
    <property type="match status" value="1"/>
</dbReference>
<keyword evidence="6 10" id="KW-0067">ATP-binding</keyword>
<keyword evidence="13" id="KW-1185">Reference proteome</keyword>
<name>A0ABP7F3C1_9ACTN</name>
<evidence type="ECO:0000256" key="6">
    <source>
        <dbReference type="ARBA" id="ARBA00022840"/>
    </source>
</evidence>
<evidence type="ECO:0000256" key="9">
    <source>
        <dbReference type="ARBA" id="ARBA00047639"/>
    </source>
</evidence>
<comment type="catalytic activity">
    <reaction evidence="9 10">
        <text>tRNA(His) + L-histidine + ATP = L-histidyl-tRNA(His) + AMP + diphosphate + H(+)</text>
        <dbReference type="Rhea" id="RHEA:17313"/>
        <dbReference type="Rhea" id="RHEA-COMP:9665"/>
        <dbReference type="Rhea" id="RHEA-COMP:9689"/>
        <dbReference type="ChEBI" id="CHEBI:15378"/>
        <dbReference type="ChEBI" id="CHEBI:30616"/>
        <dbReference type="ChEBI" id="CHEBI:33019"/>
        <dbReference type="ChEBI" id="CHEBI:57595"/>
        <dbReference type="ChEBI" id="CHEBI:78442"/>
        <dbReference type="ChEBI" id="CHEBI:78527"/>
        <dbReference type="ChEBI" id="CHEBI:456215"/>
        <dbReference type="EC" id="6.1.1.21"/>
    </reaction>
</comment>
<evidence type="ECO:0000313" key="13">
    <source>
        <dbReference type="Proteomes" id="UP001499884"/>
    </source>
</evidence>
<dbReference type="GO" id="GO:0016874">
    <property type="term" value="F:ligase activity"/>
    <property type="evidence" value="ECO:0007669"/>
    <property type="project" value="UniProtKB-KW"/>
</dbReference>
<evidence type="ECO:0000259" key="11">
    <source>
        <dbReference type="PROSITE" id="PS50862"/>
    </source>
</evidence>
<dbReference type="CDD" id="cd00773">
    <property type="entry name" value="HisRS-like_core"/>
    <property type="match status" value="1"/>
</dbReference>
<dbReference type="SUPFAM" id="SSF55681">
    <property type="entry name" value="Class II aaRS and biotin synthetases"/>
    <property type="match status" value="1"/>
</dbReference>
<evidence type="ECO:0000256" key="10">
    <source>
        <dbReference type="HAMAP-Rule" id="MF_00127"/>
    </source>
</evidence>
<evidence type="ECO:0000256" key="7">
    <source>
        <dbReference type="ARBA" id="ARBA00022917"/>
    </source>
</evidence>
<proteinExistence type="inferred from homology"/>
<protein>
    <recommendedName>
        <fullName evidence="10">Histidine--tRNA ligase</fullName>
        <ecNumber evidence="10">6.1.1.21</ecNumber>
    </recommendedName>
    <alternativeName>
        <fullName evidence="10">Histidyl-tRNA synthetase</fullName>
        <shortName evidence="10">HisRS</shortName>
    </alternativeName>
</protein>
<comment type="caution">
    <text evidence="12">The sequence shown here is derived from an EMBL/GenBank/DDBJ whole genome shotgun (WGS) entry which is preliminary data.</text>
</comment>
<comment type="subcellular location">
    <subcellularLocation>
        <location evidence="10">Cytoplasm</location>
    </subcellularLocation>
</comment>
<dbReference type="EC" id="6.1.1.21" evidence="10"/>
<dbReference type="Gene3D" id="3.30.930.10">
    <property type="entry name" value="Bira Bifunctional Protein, Domain 2"/>
    <property type="match status" value="1"/>
</dbReference>
<reference evidence="13" key="1">
    <citation type="journal article" date="2019" name="Int. J. Syst. Evol. Microbiol.">
        <title>The Global Catalogue of Microorganisms (GCM) 10K type strain sequencing project: providing services to taxonomists for standard genome sequencing and annotation.</title>
        <authorList>
            <consortium name="The Broad Institute Genomics Platform"/>
            <consortium name="The Broad Institute Genome Sequencing Center for Infectious Disease"/>
            <person name="Wu L."/>
            <person name="Ma J."/>
        </authorList>
    </citation>
    <scope>NUCLEOTIDE SEQUENCE [LARGE SCALE GENOMIC DNA]</scope>
    <source>
        <strain evidence="13">JCM 30846</strain>
    </source>
</reference>
<gene>
    <name evidence="10 12" type="primary">hisS</name>
    <name evidence="12" type="ORF">GCM10023082_30190</name>
</gene>
<dbReference type="InterPro" id="IPR041715">
    <property type="entry name" value="HisRS-like_core"/>
</dbReference>
<evidence type="ECO:0000256" key="3">
    <source>
        <dbReference type="ARBA" id="ARBA00022490"/>
    </source>
</evidence>
<sequence length="428" mass="46792">MNPAIPMSTFQAPKGTYDLLPPASATYLAVRDALAAPLRRSGYGYAETPGFENVELFARGVGESTDIVTKEMYAFETKGGDRLALRPEGTASVLRAALEANLHKAGNLPVKLWYSGSYYRYERPQKGRYRHFSQVGAEAIGAEDPALDAELIILADQAYRSLGLRGFRILLNSLGDRECRPVYREALQAFLRGLDLDEETRRRIEINPLRVLDDKRREVQRQLTGAPLLRDYLCDACRAYHDEVRELLTAQGVPFEDDPRLVRGLDYYTRTTFEFVHDGLGSQSAVGGGGRYDGLSEMIGGPALPSVGWALGVDRTVLALEAEGITLELPPTTSVFAVPLGDEARRALFSVVTGLRRAGVAADFGYGRKGIKGAMRSADRSGARYTLVVGERDLAEGVAQLKDMESGEQYAVALDAVVDKVRALLGHG</sequence>
<dbReference type="InterPro" id="IPR045864">
    <property type="entry name" value="aa-tRNA-synth_II/BPL/LPL"/>
</dbReference>
<dbReference type="InterPro" id="IPR033656">
    <property type="entry name" value="HisRS_anticodon"/>
</dbReference>
<dbReference type="Proteomes" id="UP001499884">
    <property type="component" value="Unassembled WGS sequence"/>
</dbReference>
<dbReference type="InterPro" id="IPR004154">
    <property type="entry name" value="Anticodon-bd"/>
</dbReference>
<dbReference type="PANTHER" id="PTHR43707">
    <property type="entry name" value="HISTIDYL-TRNA SYNTHETASE"/>
    <property type="match status" value="1"/>
</dbReference>
<keyword evidence="8 10" id="KW-0030">Aminoacyl-tRNA synthetase</keyword>
<dbReference type="InterPro" id="IPR006195">
    <property type="entry name" value="aa-tRNA-synth_II"/>
</dbReference>
<dbReference type="InterPro" id="IPR015807">
    <property type="entry name" value="His-tRNA-ligase"/>
</dbReference>
<dbReference type="EMBL" id="BAABEP010000017">
    <property type="protein sequence ID" value="GAA3730460.1"/>
    <property type="molecule type" value="Genomic_DNA"/>
</dbReference>
<dbReference type="Pfam" id="PF13393">
    <property type="entry name" value="tRNA-synt_His"/>
    <property type="match status" value="1"/>
</dbReference>
<evidence type="ECO:0000256" key="4">
    <source>
        <dbReference type="ARBA" id="ARBA00022598"/>
    </source>
</evidence>
<dbReference type="HAMAP" id="MF_00127">
    <property type="entry name" value="His_tRNA_synth"/>
    <property type="match status" value="1"/>
</dbReference>
<comment type="subunit">
    <text evidence="2 10">Homodimer.</text>
</comment>
<keyword evidence="4 10" id="KW-0436">Ligase</keyword>
<keyword evidence="3 10" id="KW-0963">Cytoplasm</keyword>
<evidence type="ECO:0000256" key="1">
    <source>
        <dbReference type="ARBA" id="ARBA00008226"/>
    </source>
</evidence>
<evidence type="ECO:0000256" key="2">
    <source>
        <dbReference type="ARBA" id="ARBA00011738"/>
    </source>
</evidence>
<keyword evidence="5 10" id="KW-0547">Nucleotide-binding</keyword>